<keyword evidence="1 4" id="KW-0963">Cytoplasm</keyword>
<evidence type="ECO:0000256" key="2">
    <source>
        <dbReference type="ARBA" id="ARBA00022723"/>
    </source>
</evidence>
<evidence type="ECO:0000256" key="3">
    <source>
        <dbReference type="ARBA" id="ARBA00022833"/>
    </source>
</evidence>
<evidence type="ECO:0000256" key="4">
    <source>
        <dbReference type="HAMAP-Rule" id="MF_00745"/>
    </source>
</evidence>
<name>A0ABP3AX02_9LIST</name>
<dbReference type="SMART" id="SM00731">
    <property type="entry name" value="SprT"/>
    <property type="match status" value="1"/>
</dbReference>
<dbReference type="NCBIfam" id="NF003339">
    <property type="entry name" value="PRK04351.1"/>
    <property type="match status" value="1"/>
</dbReference>
<organism evidence="6 7">
    <name type="scientific">Listeria floridensis FSL S10-1187</name>
    <dbReference type="NCBI Taxonomy" id="1265817"/>
    <lineage>
        <taxon>Bacteria</taxon>
        <taxon>Bacillati</taxon>
        <taxon>Bacillota</taxon>
        <taxon>Bacilli</taxon>
        <taxon>Bacillales</taxon>
        <taxon>Listeriaceae</taxon>
        <taxon>Listeria</taxon>
    </lineage>
</organism>
<protein>
    <recommendedName>
        <fullName evidence="4">Protein SprT-like</fullName>
    </recommendedName>
</protein>
<feature type="binding site" evidence="4">
    <location>
        <position position="71"/>
    </location>
    <ligand>
        <name>Zn(2+)</name>
        <dbReference type="ChEBI" id="CHEBI:29105"/>
    </ligand>
</feature>
<feature type="domain" description="SprT-like" evidence="5">
    <location>
        <begin position="4"/>
        <end position="145"/>
    </location>
</feature>
<dbReference type="Pfam" id="PF10263">
    <property type="entry name" value="SprT-like"/>
    <property type="match status" value="1"/>
</dbReference>
<accession>A0ABP3AX02</accession>
<sequence>MENKELQALMEMVSERYFRKPFRHQARFNARLKTTGGRYLLASHDIEMNPHYLKVFGKVELIEIMKHELCHYHLHLEKRGYKHRDADFRKLLEEVGAPRFCKPLEAAVRLHEYTCEDCSTHFMRKRRMNPDRYRCGKCGGRIRYRRQREVMQRDVN</sequence>
<dbReference type="EMBL" id="AODF01000021">
    <property type="protein sequence ID" value="EUJ30773.1"/>
    <property type="molecule type" value="Genomic_DNA"/>
</dbReference>
<evidence type="ECO:0000313" key="6">
    <source>
        <dbReference type="EMBL" id="EUJ30773.1"/>
    </source>
</evidence>
<dbReference type="RefSeq" id="WP_036097620.1">
    <property type="nucleotide sequence ID" value="NZ_AODF01000021.1"/>
</dbReference>
<comment type="cofactor">
    <cofactor evidence="4">
        <name>Zn(2+)</name>
        <dbReference type="ChEBI" id="CHEBI:29105"/>
    </cofactor>
    <text evidence="4">Binds 1 zinc ion.</text>
</comment>
<evidence type="ECO:0000259" key="5">
    <source>
        <dbReference type="SMART" id="SM00731"/>
    </source>
</evidence>
<dbReference type="InterPro" id="IPR006640">
    <property type="entry name" value="SprT-like_domain"/>
</dbReference>
<dbReference type="HAMAP" id="MF_00745">
    <property type="entry name" value="SprT_like"/>
    <property type="match status" value="1"/>
</dbReference>
<evidence type="ECO:0000256" key="1">
    <source>
        <dbReference type="ARBA" id="ARBA00022490"/>
    </source>
</evidence>
<reference evidence="6 7" key="1">
    <citation type="journal article" date="2014" name="Int. J. Syst. Evol. Microbiol.">
        <title>Listeria floridensis sp. nov., Listeria aquatica sp. nov., Listeria cornellensis sp. nov., Listeria riparia sp. nov. and Listeria grandensis sp. nov., from agricultural and natural environments.</title>
        <authorList>
            <person name="den Bakker H.C."/>
            <person name="Warchocki S."/>
            <person name="Wright E.M."/>
            <person name="Allred A.F."/>
            <person name="Ahlstrom C."/>
            <person name="Manuel C.S."/>
            <person name="Stasiewicz M.J."/>
            <person name="Burrell A."/>
            <person name="Roof S."/>
            <person name="Strawn L."/>
            <person name="Fortes E.D."/>
            <person name="Nightingale K.K."/>
            <person name="Kephart D."/>
            <person name="Wiedmann M."/>
        </authorList>
    </citation>
    <scope>NUCLEOTIDE SEQUENCE [LARGE SCALE GENOMIC DNA]</scope>
    <source>
        <strain evidence="6 7">FSL S10-1187</strain>
    </source>
</reference>
<evidence type="ECO:0000313" key="7">
    <source>
        <dbReference type="Proteomes" id="UP000019249"/>
    </source>
</evidence>
<comment type="similarity">
    <text evidence="4">Belongs to the SprT family.</text>
</comment>
<keyword evidence="2 4" id="KW-0479">Metal-binding</keyword>
<comment type="subcellular location">
    <subcellularLocation>
        <location evidence="4">Cytoplasm</location>
    </subcellularLocation>
</comment>
<keyword evidence="7" id="KW-1185">Reference proteome</keyword>
<feature type="binding site" evidence="4">
    <location>
        <position position="67"/>
    </location>
    <ligand>
        <name>Zn(2+)</name>
        <dbReference type="ChEBI" id="CHEBI:29105"/>
    </ligand>
</feature>
<proteinExistence type="inferred from homology"/>
<comment type="caution">
    <text evidence="6">The sequence shown here is derived from an EMBL/GenBank/DDBJ whole genome shotgun (WGS) entry which is preliminary data.</text>
</comment>
<feature type="active site" evidence="4">
    <location>
        <position position="68"/>
    </location>
</feature>
<keyword evidence="3 4" id="KW-0862">Zinc</keyword>
<dbReference type="InterPro" id="IPR023524">
    <property type="entry name" value="Uncharacterised_SprT-like"/>
</dbReference>
<gene>
    <name evidence="6" type="ORF">MFLO_10264</name>
</gene>
<dbReference type="Proteomes" id="UP000019249">
    <property type="component" value="Unassembled WGS sequence"/>
</dbReference>